<reference evidence="2 3" key="1">
    <citation type="submission" date="2021-03" db="EMBL/GenBank/DDBJ databases">
        <title>Sequencing the genomes of 1000 actinobacteria strains.</title>
        <authorList>
            <person name="Klenk H.-P."/>
        </authorList>
    </citation>
    <scope>NUCLEOTIDE SEQUENCE [LARGE SCALE GENOMIC DNA]</scope>
    <source>
        <strain evidence="2 3">DSM 14566</strain>
    </source>
</reference>
<proteinExistence type="predicted"/>
<protein>
    <submittedName>
        <fullName evidence="2">Uncharacterized protein</fullName>
    </submittedName>
</protein>
<evidence type="ECO:0000313" key="3">
    <source>
        <dbReference type="Proteomes" id="UP001519290"/>
    </source>
</evidence>
<evidence type="ECO:0000256" key="1">
    <source>
        <dbReference type="SAM" id="MobiDB-lite"/>
    </source>
</evidence>
<dbReference type="EMBL" id="JAGIOD010000002">
    <property type="protein sequence ID" value="MBP2384435.1"/>
    <property type="molecule type" value="Genomic_DNA"/>
</dbReference>
<feature type="region of interest" description="Disordered" evidence="1">
    <location>
        <begin position="1"/>
        <end position="69"/>
    </location>
</feature>
<gene>
    <name evidence="2" type="ORF">JOF43_004424</name>
</gene>
<organism evidence="2 3">
    <name type="scientific">Brachybacterium sacelli</name>
    <dbReference type="NCBI Taxonomy" id="173364"/>
    <lineage>
        <taxon>Bacteria</taxon>
        <taxon>Bacillati</taxon>
        <taxon>Actinomycetota</taxon>
        <taxon>Actinomycetes</taxon>
        <taxon>Micrococcales</taxon>
        <taxon>Dermabacteraceae</taxon>
        <taxon>Brachybacterium</taxon>
    </lineage>
</organism>
<feature type="compositionally biased region" description="Basic and acidic residues" evidence="1">
    <location>
        <begin position="23"/>
        <end position="34"/>
    </location>
</feature>
<dbReference type="RefSeq" id="WP_209905279.1">
    <property type="nucleotide sequence ID" value="NZ_BAAAJW010000013.1"/>
</dbReference>
<name>A0ABS4X7H7_9MICO</name>
<sequence length="242" mass="26067">MTIAKKDTETAGAVRKASGSAGHRPEGGALRKDSSFGGSRPKGGAPRKKDTGERGNGGQFGSLARTDADIAVLTPDPVEGMRAQGRSGKLIANLCDEIDTERDGYAGALEVAAADGPREYYLRPDGPDKIHVEYLHNQDSNDGTLSQASFDLSTGKANFIYDFEETYPGIGNDASTEARFDPDGDPKQISQLIQEFSFDDGGAEDQIKESFEDPDEAARDAYLRGIGVRRHSYVTAPRPLHW</sequence>
<dbReference type="Proteomes" id="UP001519290">
    <property type="component" value="Unassembled WGS sequence"/>
</dbReference>
<accession>A0ABS4X7H7</accession>
<evidence type="ECO:0000313" key="2">
    <source>
        <dbReference type="EMBL" id="MBP2384435.1"/>
    </source>
</evidence>
<keyword evidence="3" id="KW-1185">Reference proteome</keyword>
<comment type="caution">
    <text evidence="2">The sequence shown here is derived from an EMBL/GenBank/DDBJ whole genome shotgun (WGS) entry which is preliminary data.</text>
</comment>